<evidence type="ECO:0000256" key="5">
    <source>
        <dbReference type="ARBA" id="ARBA00023163"/>
    </source>
</evidence>
<keyword evidence="4" id="KW-0238">DNA-binding</keyword>
<dbReference type="GO" id="GO:0046872">
    <property type="term" value="F:metal ion binding"/>
    <property type="evidence" value="ECO:0007669"/>
    <property type="project" value="UniProtKB-KW"/>
</dbReference>
<evidence type="ECO:0000256" key="6">
    <source>
        <dbReference type="ARBA" id="ARBA00023242"/>
    </source>
</evidence>
<keyword evidence="6" id="KW-0539">Nucleus</keyword>
<sequence>MVLLLKEKLISPMLVMSRDCRVVIGKCFRARPTSYLRIKLPLLKNRLWSEPHRRLPLDPGRLTPICWVVVRLLLGWECPATSTLRRVFRLKGVAQAIPRAPQGARRAAGEESSAMKGSQHAPPRADGLVRIAPGGVLVANDTESRYMRHFEDKVNSRDRGMVDWSLWKHLVLQLCHRESFVKESVIAIGALVKSVEMTAAYRALPSDPGALSLAKMHKQFALVKYGKAVHAMQLALGSAKPREVLIACMLVFCFEIILNNRHMALSHATAGHRLLCNWREKTSSGLDINRNGLVSPAPLDVDDELVEAFERLNLQVTTVFDVRPVEVHQRIIHEARNVVQLMPSIFDDMNQARRYLNAVMRRCHHFLATSWSKSNAGALYRKLGALPAEEVVTTGNNIFSTPLTVDDSVREQAPGFMREIASWSRSFEPLFQESRSREKVGTQNYIVGTLLRLHAIATKIVVAGASFTYETSYDVFLPEFREMIALANIIVDSEGLESRKQNPGLCGFMLDLGILAPLFLLCLRCRDGVVRRRGIEILSSWHDESFWTPTLIANMCPFIMEVEEAGMVDGHIPESARAVITAVCEGPTPDDGGPTEVLIQCVQRFGSSDGGPVWHEKLIQYYKVGKSTDFQSG</sequence>
<evidence type="ECO:0000256" key="4">
    <source>
        <dbReference type="ARBA" id="ARBA00023125"/>
    </source>
</evidence>
<keyword evidence="3" id="KW-0805">Transcription regulation</keyword>
<comment type="caution">
    <text evidence="8">The sequence shown here is derived from an EMBL/GenBank/DDBJ whole genome shotgun (WGS) entry which is preliminary data.</text>
</comment>
<evidence type="ECO:0000256" key="7">
    <source>
        <dbReference type="SAM" id="MobiDB-lite"/>
    </source>
</evidence>
<keyword evidence="5" id="KW-0804">Transcription</keyword>
<dbReference type="EMBL" id="PDLN01000002">
    <property type="protein sequence ID" value="RDW92217.1"/>
    <property type="molecule type" value="Genomic_DNA"/>
</dbReference>
<organism evidence="8 9">
    <name type="scientific">Coleophoma crateriformis</name>
    <dbReference type="NCBI Taxonomy" id="565419"/>
    <lineage>
        <taxon>Eukaryota</taxon>
        <taxon>Fungi</taxon>
        <taxon>Dikarya</taxon>
        <taxon>Ascomycota</taxon>
        <taxon>Pezizomycotina</taxon>
        <taxon>Leotiomycetes</taxon>
        <taxon>Helotiales</taxon>
        <taxon>Dermateaceae</taxon>
        <taxon>Coleophoma</taxon>
    </lineage>
</organism>
<dbReference type="GO" id="GO:0003677">
    <property type="term" value="F:DNA binding"/>
    <property type="evidence" value="ECO:0007669"/>
    <property type="project" value="UniProtKB-KW"/>
</dbReference>
<dbReference type="Proteomes" id="UP000256328">
    <property type="component" value="Unassembled WGS sequence"/>
</dbReference>
<evidence type="ECO:0000256" key="2">
    <source>
        <dbReference type="ARBA" id="ARBA00022833"/>
    </source>
</evidence>
<dbReference type="InterPro" id="IPR052360">
    <property type="entry name" value="Transcr_Regulatory_Proteins"/>
</dbReference>
<dbReference type="AlphaFoldDB" id="A0A3D8T0W8"/>
<dbReference type="PANTHER" id="PTHR36206:SF4">
    <property type="entry name" value="HYPOTHETICAL CONSERVED PROTEIN (EUROFUNG)-RELATED"/>
    <property type="match status" value="1"/>
</dbReference>
<accession>A0A3D8T0W8</accession>
<gene>
    <name evidence="8" type="ORF">BP5796_01611</name>
</gene>
<keyword evidence="1" id="KW-0479">Metal-binding</keyword>
<evidence type="ECO:0000313" key="9">
    <source>
        <dbReference type="Proteomes" id="UP000256328"/>
    </source>
</evidence>
<protein>
    <submittedName>
        <fullName evidence="8">Uncharacterized protein</fullName>
    </submittedName>
</protein>
<dbReference type="PANTHER" id="PTHR36206">
    <property type="entry name" value="ASPERCRYPTIN BIOSYNTHESIS CLUSTER-SPECIFIC TRANSCRIPTION REGULATOR ATNN-RELATED"/>
    <property type="match status" value="1"/>
</dbReference>
<name>A0A3D8T0W8_9HELO</name>
<keyword evidence="9" id="KW-1185">Reference proteome</keyword>
<keyword evidence="2" id="KW-0862">Zinc</keyword>
<reference evidence="8 9" key="1">
    <citation type="journal article" date="2018" name="IMA Fungus">
        <title>IMA Genome-F 9: Draft genome sequence of Annulohypoxylon stygium, Aspergillus mulundensis, Berkeleyomyces basicola (syn. Thielaviopsis basicola), Ceratocystis smalleyi, two Cercospora beticola strains, Coleophoma cylindrospora, Fusarium fracticaudum, Phialophora cf. hyalina, and Morchella septimelata.</title>
        <authorList>
            <person name="Wingfield B.D."/>
            <person name="Bills G.F."/>
            <person name="Dong Y."/>
            <person name="Huang W."/>
            <person name="Nel W.J."/>
            <person name="Swalarsk-Parry B.S."/>
            <person name="Vaghefi N."/>
            <person name="Wilken P.M."/>
            <person name="An Z."/>
            <person name="de Beer Z.W."/>
            <person name="De Vos L."/>
            <person name="Chen L."/>
            <person name="Duong T.A."/>
            <person name="Gao Y."/>
            <person name="Hammerbacher A."/>
            <person name="Kikkert J.R."/>
            <person name="Li Y."/>
            <person name="Li H."/>
            <person name="Li K."/>
            <person name="Li Q."/>
            <person name="Liu X."/>
            <person name="Ma X."/>
            <person name="Naidoo K."/>
            <person name="Pethybridge S.J."/>
            <person name="Sun J."/>
            <person name="Steenkamp E.T."/>
            <person name="van der Nest M.A."/>
            <person name="van Wyk S."/>
            <person name="Wingfield M.J."/>
            <person name="Xiong C."/>
            <person name="Yue Q."/>
            <person name="Zhang X."/>
        </authorList>
    </citation>
    <scope>NUCLEOTIDE SEQUENCE [LARGE SCALE GENOMIC DNA]</scope>
    <source>
        <strain evidence="8 9">BP5796</strain>
    </source>
</reference>
<proteinExistence type="predicted"/>
<evidence type="ECO:0000313" key="8">
    <source>
        <dbReference type="EMBL" id="RDW92217.1"/>
    </source>
</evidence>
<evidence type="ECO:0000256" key="3">
    <source>
        <dbReference type="ARBA" id="ARBA00023015"/>
    </source>
</evidence>
<dbReference type="OrthoDB" id="3172332at2759"/>
<evidence type="ECO:0000256" key="1">
    <source>
        <dbReference type="ARBA" id="ARBA00022723"/>
    </source>
</evidence>
<feature type="region of interest" description="Disordered" evidence="7">
    <location>
        <begin position="101"/>
        <end position="124"/>
    </location>
</feature>